<reference evidence="2" key="2">
    <citation type="journal article" date="2024" name="Plant">
        <title>Genomic evolution and insights into agronomic trait innovations of Sesamum species.</title>
        <authorList>
            <person name="Miao H."/>
            <person name="Wang L."/>
            <person name="Qu L."/>
            <person name="Liu H."/>
            <person name="Sun Y."/>
            <person name="Le M."/>
            <person name="Wang Q."/>
            <person name="Wei S."/>
            <person name="Zheng Y."/>
            <person name="Lin W."/>
            <person name="Duan Y."/>
            <person name="Cao H."/>
            <person name="Xiong S."/>
            <person name="Wang X."/>
            <person name="Wei L."/>
            <person name="Li C."/>
            <person name="Ma Q."/>
            <person name="Ju M."/>
            <person name="Zhao R."/>
            <person name="Li G."/>
            <person name="Mu C."/>
            <person name="Tian Q."/>
            <person name="Mei H."/>
            <person name="Zhang T."/>
            <person name="Gao T."/>
            <person name="Zhang H."/>
        </authorList>
    </citation>
    <scope>NUCLEOTIDE SEQUENCE</scope>
    <source>
        <strain evidence="2">G02</strain>
    </source>
</reference>
<evidence type="ECO:0000256" key="1">
    <source>
        <dbReference type="SAM" id="MobiDB-lite"/>
    </source>
</evidence>
<feature type="region of interest" description="Disordered" evidence="1">
    <location>
        <begin position="138"/>
        <end position="162"/>
    </location>
</feature>
<protein>
    <submittedName>
        <fullName evidence="2">Uncharacterized protein</fullName>
    </submittedName>
</protein>
<organism evidence="2">
    <name type="scientific">Sesamum radiatum</name>
    <name type="common">Black benniseed</name>
    <dbReference type="NCBI Taxonomy" id="300843"/>
    <lineage>
        <taxon>Eukaryota</taxon>
        <taxon>Viridiplantae</taxon>
        <taxon>Streptophyta</taxon>
        <taxon>Embryophyta</taxon>
        <taxon>Tracheophyta</taxon>
        <taxon>Spermatophyta</taxon>
        <taxon>Magnoliopsida</taxon>
        <taxon>eudicotyledons</taxon>
        <taxon>Gunneridae</taxon>
        <taxon>Pentapetalae</taxon>
        <taxon>asterids</taxon>
        <taxon>lamiids</taxon>
        <taxon>Lamiales</taxon>
        <taxon>Pedaliaceae</taxon>
        <taxon>Sesamum</taxon>
    </lineage>
</organism>
<proteinExistence type="predicted"/>
<feature type="compositionally biased region" description="Polar residues" evidence="1">
    <location>
        <begin position="138"/>
        <end position="156"/>
    </location>
</feature>
<dbReference type="AlphaFoldDB" id="A0AAW2U641"/>
<dbReference type="EMBL" id="JACGWJ010000006">
    <property type="protein sequence ID" value="KAL0412690.1"/>
    <property type="molecule type" value="Genomic_DNA"/>
</dbReference>
<sequence>MSLFPVQFLDFWRIYYLHFLDLGKTLLCSSNMKFPRMQMSLNCALYRTVASQRLEVGTTGLVLAKKAGLWVFRAEGNNEEKGLCSIPPYPWEFHNPMAVADRFLSVVLPNPHLWKNKHMQSILLCMCKITFRRALQSPSSQTPNVTSETLYARTSPSLPPNG</sequence>
<name>A0AAW2U641_SESRA</name>
<accession>A0AAW2U641</accession>
<reference evidence="2" key="1">
    <citation type="submission" date="2020-06" db="EMBL/GenBank/DDBJ databases">
        <authorList>
            <person name="Li T."/>
            <person name="Hu X."/>
            <person name="Zhang T."/>
            <person name="Song X."/>
            <person name="Zhang H."/>
            <person name="Dai N."/>
            <person name="Sheng W."/>
            <person name="Hou X."/>
            <person name="Wei L."/>
        </authorList>
    </citation>
    <scope>NUCLEOTIDE SEQUENCE</scope>
    <source>
        <strain evidence="2">G02</strain>
        <tissue evidence="2">Leaf</tissue>
    </source>
</reference>
<evidence type="ECO:0000313" key="2">
    <source>
        <dbReference type="EMBL" id="KAL0412690.1"/>
    </source>
</evidence>
<comment type="caution">
    <text evidence="2">The sequence shown here is derived from an EMBL/GenBank/DDBJ whole genome shotgun (WGS) entry which is preliminary data.</text>
</comment>
<gene>
    <name evidence="2" type="ORF">Sradi_1470700</name>
</gene>